<keyword evidence="13" id="KW-1185">Reference proteome</keyword>
<keyword evidence="8 9" id="KW-0472">Membrane</keyword>
<keyword evidence="6 12" id="KW-0067">ATP-binding</keyword>
<evidence type="ECO:0000256" key="4">
    <source>
        <dbReference type="ARBA" id="ARBA00022692"/>
    </source>
</evidence>
<feature type="transmembrane region" description="Helical" evidence="9">
    <location>
        <begin position="78"/>
        <end position="98"/>
    </location>
</feature>
<dbReference type="SUPFAM" id="SSF90123">
    <property type="entry name" value="ABC transporter transmembrane region"/>
    <property type="match status" value="1"/>
</dbReference>
<feature type="transmembrane region" description="Helical" evidence="9">
    <location>
        <begin position="157"/>
        <end position="175"/>
    </location>
</feature>
<gene>
    <name evidence="12" type="ORF">H9L01_02160</name>
</gene>
<name>A0A7G9S017_9FIRM</name>
<dbReference type="SMART" id="SM00382">
    <property type="entry name" value="AAA"/>
    <property type="match status" value="1"/>
</dbReference>
<dbReference type="FunFam" id="1.20.1560.10:FF:000011">
    <property type="entry name" value="Multidrug ABC transporter ATP-binding protein"/>
    <property type="match status" value="1"/>
</dbReference>
<sequence length="598" mass="66707">MKNNQTNSKPRNQKKVIAKLGGLLKPYTVGIVIVLIFALASTIFSIIGPKVMGQATTVLFEGLLNRVKGLGGVDFDKIISILTWLFVVYLLSLVFSLIQGVMMARISRNVTYKLRTDMHQKIEKLPLSYFDGTTVGEVLSYVTNDIDVIDANLTSSLTSILTSVTTIIGVLYMMFSINWQMTLAALLVLPLSFGLVFFVFSKSQRFFQDQQKNLGDLNSHIEEMFGSHVLIKAFNGEEKSIEQFDEVNDQLYASAWKSNFFSGMVHPIMNFIGNFGYVVVSILGGWFATQGIISVGDIQSFVQYMRSFMNPIAQLGNLSSQLQLSLAAAERVFDYLEQPEEISETQETHDVQEVQGSVEFDHVHFGYDVNVPIINDFSATIQPGQKIAIVGPTGAGKTTIVKLLMRFYDVTSGSIKIDGIDIRDVKRSELREVIGMVLQDTWLYSDTIRENIRYGKLEASDDEVHEAALKAQVDYFVRTLPDGYDTILNEDTSNISQGQKQLLTIARAILADPKIMILDEATSSVDTRTEVLIQKALDQLMVGRTSFIIAHRLSTIRNADLILVMDKGDIVEKGTHDELLAQDGFYATLYNSQFSEGD</sequence>
<dbReference type="CDD" id="cd18547">
    <property type="entry name" value="ABC_6TM_Tm288_like"/>
    <property type="match status" value="1"/>
</dbReference>
<evidence type="ECO:0000313" key="12">
    <source>
        <dbReference type="EMBL" id="QNN61192.1"/>
    </source>
</evidence>
<dbReference type="KEGG" id="eio:H9L01_02160"/>
<dbReference type="AlphaFoldDB" id="A0A7G9S017"/>
<dbReference type="GO" id="GO:0005524">
    <property type="term" value="F:ATP binding"/>
    <property type="evidence" value="ECO:0007669"/>
    <property type="project" value="UniProtKB-KW"/>
</dbReference>
<keyword evidence="3" id="KW-1003">Cell membrane</keyword>
<dbReference type="InterPro" id="IPR027417">
    <property type="entry name" value="P-loop_NTPase"/>
</dbReference>
<protein>
    <submittedName>
        <fullName evidence="12">ABC transporter ATP-binding protein</fullName>
    </submittedName>
</protein>
<keyword evidence="2" id="KW-0813">Transport</keyword>
<dbReference type="PANTHER" id="PTHR43394">
    <property type="entry name" value="ATP-DEPENDENT PERMEASE MDL1, MITOCHONDRIAL"/>
    <property type="match status" value="1"/>
</dbReference>
<dbReference type="GO" id="GO:0016887">
    <property type="term" value="F:ATP hydrolysis activity"/>
    <property type="evidence" value="ECO:0007669"/>
    <property type="project" value="InterPro"/>
</dbReference>
<keyword evidence="5" id="KW-0547">Nucleotide-binding</keyword>
<evidence type="ECO:0000256" key="9">
    <source>
        <dbReference type="SAM" id="Phobius"/>
    </source>
</evidence>
<comment type="subcellular location">
    <subcellularLocation>
        <location evidence="1">Cell membrane</location>
        <topology evidence="1">Multi-pass membrane protein</topology>
    </subcellularLocation>
</comment>
<dbReference type="EMBL" id="CP060715">
    <property type="protein sequence ID" value="QNN61192.1"/>
    <property type="molecule type" value="Genomic_DNA"/>
</dbReference>
<dbReference type="Pfam" id="PF00664">
    <property type="entry name" value="ABC_membrane"/>
    <property type="match status" value="1"/>
</dbReference>
<dbReference type="InterPro" id="IPR011527">
    <property type="entry name" value="ABC1_TM_dom"/>
</dbReference>
<dbReference type="FunFam" id="3.40.50.300:FF:000287">
    <property type="entry name" value="Multidrug ABC transporter ATP-binding protein"/>
    <property type="match status" value="1"/>
</dbReference>
<dbReference type="InterPro" id="IPR039421">
    <property type="entry name" value="Type_1_exporter"/>
</dbReference>
<dbReference type="InterPro" id="IPR003593">
    <property type="entry name" value="AAA+_ATPase"/>
</dbReference>
<dbReference type="PROSITE" id="PS50929">
    <property type="entry name" value="ABC_TM1F"/>
    <property type="match status" value="1"/>
</dbReference>
<evidence type="ECO:0000256" key="8">
    <source>
        <dbReference type="ARBA" id="ARBA00023136"/>
    </source>
</evidence>
<evidence type="ECO:0000313" key="13">
    <source>
        <dbReference type="Proteomes" id="UP000515928"/>
    </source>
</evidence>
<feature type="transmembrane region" description="Helical" evidence="9">
    <location>
        <begin position="20"/>
        <end position="47"/>
    </location>
</feature>
<feature type="domain" description="ABC transmembrane type-1" evidence="11">
    <location>
        <begin position="32"/>
        <end position="324"/>
    </location>
</feature>
<dbReference type="GO" id="GO:0005886">
    <property type="term" value="C:plasma membrane"/>
    <property type="evidence" value="ECO:0007669"/>
    <property type="project" value="UniProtKB-SubCell"/>
</dbReference>
<evidence type="ECO:0000256" key="6">
    <source>
        <dbReference type="ARBA" id="ARBA00022840"/>
    </source>
</evidence>
<feature type="transmembrane region" description="Helical" evidence="9">
    <location>
        <begin position="268"/>
        <end position="288"/>
    </location>
</feature>
<keyword evidence="4 9" id="KW-0812">Transmembrane</keyword>
<evidence type="ECO:0000256" key="7">
    <source>
        <dbReference type="ARBA" id="ARBA00022989"/>
    </source>
</evidence>
<dbReference type="GO" id="GO:0015421">
    <property type="term" value="F:ABC-type oligopeptide transporter activity"/>
    <property type="evidence" value="ECO:0007669"/>
    <property type="project" value="TreeGrafter"/>
</dbReference>
<proteinExistence type="predicted"/>
<dbReference type="InterPro" id="IPR017871">
    <property type="entry name" value="ABC_transporter-like_CS"/>
</dbReference>
<evidence type="ECO:0000256" key="2">
    <source>
        <dbReference type="ARBA" id="ARBA00022448"/>
    </source>
</evidence>
<feature type="transmembrane region" description="Helical" evidence="9">
    <location>
        <begin position="181"/>
        <end position="200"/>
    </location>
</feature>
<evidence type="ECO:0000259" key="11">
    <source>
        <dbReference type="PROSITE" id="PS50929"/>
    </source>
</evidence>
<dbReference type="PANTHER" id="PTHR43394:SF1">
    <property type="entry name" value="ATP-BINDING CASSETTE SUB-FAMILY B MEMBER 10, MITOCHONDRIAL"/>
    <property type="match status" value="1"/>
</dbReference>
<dbReference type="SUPFAM" id="SSF52540">
    <property type="entry name" value="P-loop containing nucleoside triphosphate hydrolases"/>
    <property type="match status" value="1"/>
</dbReference>
<dbReference type="CDD" id="cd03254">
    <property type="entry name" value="ABCC_Glucan_exporter_like"/>
    <property type="match status" value="1"/>
</dbReference>
<evidence type="ECO:0000256" key="5">
    <source>
        <dbReference type="ARBA" id="ARBA00022741"/>
    </source>
</evidence>
<dbReference type="InterPro" id="IPR003439">
    <property type="entry name" value="ABC_transporter-like_ATP-bd"/>
</dbReference>
<organism evidence="12 13">
    <name type="scientific">Erysipelothrix inopinata</name>
    <dbReference type="NCBI Taxonomy" id="225084"/>
    <lineage>
        <taxon>Bacteria</taxon>
        <taxon>Bacillati</taxon>
        <taxon>Bacillota</taxon>
        <taxon>Erysipelotrichia</taxon>
        <taxon>Erysipelotrichales</taxon>
        <taxon>Erysipelotrichaceae</taxon>
        <taxon>Erysipelothrix</taxon>
    </lineage>
</organism>
<evidence type="ECO:0000256" key="3">
    <source>
        <dbReference type="ARBA" id="ARBA00022475"/>
    </source>
</evidence>
<keyword evidence="7 9" id="KW-1133">Transmembrane helix</keyword>
<accession>A0A7G9S017</accession>
<evidence type="ECO:0000256" key="1">
    <source>
        <dbReference type="ARBA" id="ARBA00004651"/>
    </source>
</evidence>
<dbReference type="PROSITE" id="PS50893">
    <property type="entry name" value="ABC_TRANSPORTER_2"/>
    <property type="match status" value="1"/>
</dbReference>
<dbReference type="Gene3D" id="1.20.1560.10">
    <property type="entry name" value="ABC transporter type 1, transmembrane domain"/>
    <property type="match status" value="1"/>
</dbReference>
<dbReference type="RefSeq" id="WP_187534394.1">
    <property type="nucleotide sequence ID" value="NZ_CBCSHU010000001.1"/>
</dbReference>
<dbReference type="Proteomes" id="UP000515928">
    <property type="component" value="Chromosome"/>
</dbReference>
<dbReference type="Gene3D" id="3.40.50.300">
    <property type="entry name" value="P-loop containing nucleotide triphosphate hydrolases"/>
    <property type="match status" value="1"/>
</dbReference>
<feature type="domain" description="ABC transporter" evidence="10">
    <location>
        <begin position="358"/>
        <end position="592"/>
    </location>
</feature>
<evidence type="ECO:0000259" key="10">
    <source>
        <dbReference type="PROSITE" id="PS50893"/>
    </source>
</evidence>
<dbReference type="Pfam" id="PF00005">
    <property type="entry name" value="ABC_tran"/>
    <property type="match status" value="1"/>
</dbReference>
<dbReference type="PROSITE" id="PS00211">
    <property type="entry name" value="ABC_TRANSPORTER_1"/>
    <property type="match status" value="1"/>
</dbReference>
<reference evidence="12 13" key="1">
    <citation type="submission" date="2020-08" db="EMBL/GenBank/DDBJ databases">
        <title>Genome sequence of Erysipelothrix inopinata DSM 15511T.</title>
        <authorList>
            <person name="Hyun D.-W."/>
            <person name="Bae J.-W."/>
        </authorList>
    </citation>
    <scope>NUCLEOTIDE SEQUENCE [LARGE SCALE GENOMIC DNA]</scope>
    <source>
        <strain evidence="12 13">DSM 15511</strain>
    </source>
</reference>
<dbReference type="InterPro" id="IPR036640">
    <property type="entry name" value="ABC1_TM_sf"/>
</dbReference>